<dbReference type="WBParaSite" id="PSAMB.scaffold984size37628.g10082.t1">
    <property type="protein sequence ID" value="PSAMB.scaffold984size37628.g10082.t1"/>
    <property type="gene ID" value="PSAMB.scaffold984size37628.g10082"/>
</dbReference>
<accession>A0A914XV64</accession>
<sequence>MADGFDLYNRDDDVVDTAEIQSVVQEILRRPLRIAVPVFEPYTYPCVLRMSVINTTICPNPGIAAEILHYALRSANISYTLIPINHLESWGTIIGRDPDTNVAVFDGLLGNVVNGTYDTVMTSWGMTDVRMYAMDYTFPIENIRSGFGYIMRKPYEAVDLSSAQFLFLIFPVSVWCMIGGLTFGEGTSFSAMRDAIVQVPPIVEPLGLDKVIERLLHDPGLVLPGVAEITAPNLMKNRCELMFIRDLDMSSIWGSFLFRRRSVHGMAVSQAMATMIDFMVFIGEKYYAYQSLGDDCVRTADGHETGSKAMRVRCS</sequence>
<evidence type="ECO:0000313" key="2">
    <source>
        <dbReference type="WBParaSite" id="PSAMB.scaffold984size37628.g10082.t1"/>
    </source>
</evidence>
<name>A0A914XV64_9BILA</name>
<dbReference type="InterPro" id="IPR040128">
    <property type="entry name" value="T25E4.2-like"/>
</dbReference>
<protein>
    <submittedName>
        <fullName evidence="2">Uncharacterized protein</fullName>
    </submittedName>
</protein>
<dbReference type="PANTHER" id="PTHR22714">
    <property type="entry name" value="PROTEIN CBG02446-RELATED"/>
    <property type="match status" value="1"/>
</dbReference>
<dbReference type="SUPFAM" id="SSF53850">
    <property type="entry name" value="Periplasmic binding protein-like II"/>
    <property type="match status" value="1"/>
</dbReference>
<dbReference type="Proteomes" id="UP000887566">
    <property type="component" value="Unplaced"/>
</dbReference>
<proteinExistence type="predicted"/>
<keyword evidence="1" id="KW-1185">Reference proteome</keyword>
<dbReference type="AlphaFoldDB" id="A0A914XV64"/>
<reference evidence="2" key="1">
    <citation type="submission" date="2022-11" db="UniProtKB">
        <authorList>
            <consortium name="WormBaseParasite"/>
        </authorList>
    </citation>
    <scope>IDENTIFICATION</scope>
</reference>
<evidence type="ECO:0000313" key="1">
    <source>
        <dbReference type="Proteomes" id="UP000887566"/>
    </source>
</evidence>
<organism evidence="1 2">
    <name type="scientific">Plectus sambesii</name>
    <dbReference type="NCBI Taxonomy" id="2011161"/>
    <lineage>
        <taxon>Eukaryota</taxon>
        <taxon>Metazoa</taxon>
        <taxon>Ecdysozoa</taxon>
        <taxon>Nematoda</taxon>
        <taxon>Chromadorea</taxon>
        <taxon>Plectida</taxon>
        <taxon>Plectina</taxon>
        <taxon>Plectoidea</taxon>
        <taxon>Plectidae</taxon>
        <taxon>Plectus</taxon>
    </lineage>
</organism>
<dbReference type="Gene3D" id="3.40.190.10">
    <property type="entry name" value="Periplasmic binding protein-like II"/>
    <property type="match status" value="1"/>
</dbReference>